<reference evidence="3 4" key="1">
    <citation type="submission" date="2024-01" db="EMBL/GenBank/DDBJ databases">
        <authorList>
            <person name="Deng Y."/>
            <person name="Su J."/>
        </authorList>
    </citation>
    <scope>NUCLEOTIDE SEQUENCE [LARGE SCALE GENOMIC DNA]</scope>
    <source>
        <strain evidence="3 4">CPCC 100088</strain>
    </source>
</reference>
<dbReference type="EMBL" id="JAYWLC010000004">
    <property type="protein sequence ID" value="MER5171365.1"/>
    <property type="molecule type" value="Genomic_DNA"/>
</dbReference>
<dbReference type="PANTHER" id="PTHR30222">
    <property type="entry name" value="SPERMIDINE/PUTRESCINE-BINDING PERIPLASMIC PROTEIN"/>
    <property type="match status" value="1"/>
</dbReference>
<comment type="caution">
    <text evidence="3">The sequence shown here is derived from an EMBL/GenBank/DDBJ whole genome shotgun (WGS) entry which is preliminary data.</text>
</comment>
<dbReference type="Proteomes" id="UP001438953">
    <property type="component" value="Unassembled WGS sequence"/>
</dbReference>
<dbReference type="InterPro" id="IPR006059">
    <property type="entry name" value="SBP"/>
</dbReference>
<proteinExistence type="predicted"/>
<evidence type="ECO:0000313" key="3">
    <source>
        <dbReference type="EMBL" id="MER5171365.1"/>
    </source>
</evidence>
<dbReference type="PANTHER" id="PTHR30222:SF17">
    <property type="entry name" value="SPERMIDINE_PUTRESCINE-BINDING PERIPLASMIC PROTEIN"/>
    <property type="match status" value="1"/>
</dbReference>
<dbReference type="Gene3D" id="3.40.190.10">
    <property type="entry name" value="Periplasmic binding protein-like II"/>
    <property type="match status" value="1"/>
</dbReference>
<sequence>MPHKDCTKGHGAAGPSPAASGTKGISRRALLKTGAAAAVATGFPAPMIWAQNIKDITITHIGQSYSTIPEIGARANEELGFRVEMQTAPDQTTHINRLLTQPNSVDVTDMPNTNLKYFQGRGVLMPVKTSDYKWFDKTIPLLTTGKYPDGTSATMEGMAPIKTQYWATQDAKDYSLAPTEWLVGVPMYYNADTLGVRPDLIGRPVDSWAELLNPEFAGKVALQDGTATGIADSAMALQALGEIDYADKGNMTRAEIDATIKKLIDYKKSGQFRSFWTNFDQSVQLMASGEVVLQSMWSPAVTEVRTRGIDCKYNGMKEGYRGWYIMMTAMSHLDGLKRDCAIEYMNWVNSGWAGAFISRQGFYNSVPENVKAFMSENEYGYWYEGKPATEDILNPFGKVMEKAGITRDGGSLWDRMGNIGIWNTVMDEDRYLTRQWQSFLAA</sequence>
<protein>
    <submittedName>
        <fullName evidence="3">Extracellular solute-binding protein</fullName>
    </submittedName>
</protein>
<reference evidence="3 4" key="2">
    <citation type="submission" date="2024-06" db="EMBL/GenBank/DDBJ databases">
        <title>Thioclava kandeliae sp. nov. from a rhizosphere soil sample of Kandelia candel in a mangrove.</title>
        <authorList>
            <person name="Mu T."/>
        </authorList>
    </citation>
    <scope>NUCLEOTIDE SEQUENCE [LARGE SCALE GENOMIC DNA]</scope>
    <source>
        <strain evidence="3 4">CPCC 100088</strain>
    </source>
</reference>
<dbReference type="SUPFAM" id="SSF53850">
    <property type="entry name" value="Periplasmic binding protein-like II"/>
    <property type="match status" value="1"/>
</dbReference>
<dbReference type="RefSeq" id="WP_350935652.1">
    <property type="nucleotide sequence ID" value="NZ_JAYWLC010000004.1"/>
</dbReference>
<gene>
    <name evidence="3" type="ORF">VSX56_06190</name>
</gene>
<evidence type="ECO:0000313" key="4">
    <source>
        <dbReference type="Proteomes" id="UP001438953"/>
    </source>
</evidence>
<dbReference type="PROSITE" id="PS51318">
    <property type="entry name" value="TAT"/>
    <property type="match status" value="1"/>
</dbReference>
<organism evidence="3 4">
    <name type="scientific">Thioclava kandeliae</name>
    <dbReference type="NCBI Taxonomy" id="3070818"/>
    <lineage>
        <taxon>Bacteria</taxon>
        <taxon>Pseudomonadati</taxon>
        <taxon>Pseudomonadota</taxon>
        <taxon>Alphaproteobacteria</taxon>
        <taxon>Rhodobacterales</taxon>
        <taxon>Paracoccaceae</taxon>
        <taxon>Thioclava</taxon>
    </lineage>
</organism>
<accession>A0ABV1SF40</accession>
<feature type="compositionally biased region" description="Low complexity" evidence="2">
    <location>
        <begin position="9"/>
        <end position="21"/>
    </location>
</feature>
<keyword evidence="4" id="KW-1185">Reference proteome</keyword>
<dbReference type="InterPro" id="IPR006311">
    <property type="entry name" value="TAT_signal"/>
</dbReference>
<evidence type="ECO:0000256" key="1">
    <source>
        <dbReference type="ARBA" id="ARBA00022729"/>
    </source>
</evidence>
<evidence type="ECO:0000256" key="2">
    <source>
        <dbReference type="SAM" id="MobiDB-lite"/>
    </source>
</evidence>
<keyword evidence="1" id="KW-0732">Signal</keyword>
<dbReference type="Pfam" id="PF13416">
    <property type="entry name" value="SBP_bac_8"/>
    <property type="match status" value="1"/>
</dbReference>
<feature type="region of interest" description="Disordered" evidence="2">
    <location>
        <begin position="1"/>
        <end position="24"/>
    </location>
</feature>
<name>A0ABV1SF40_9RHOB</name>